<comment type="subcellular location">
    <subcellularLocation>
        <location evidence="1">Membrane</location>
    </subcellularLocation>
</comment>
<keyword evidence="3 5" id="KW-0472">Membrane</keyword>
<dbReference type="InterPro" id="IPR015631">
    <property type="entry name" value="CD2/SLAM_rcpt"/>
</dbReference>
<dbReference type="SUPFAM" id="SSF48726">
    <property type="entry name" value="Immunoglobulin"/>
    <property type="match status" value="1"/>
</dbReference>
<dbReference type="InterPro" id="IPR013783">
    <property type="entry name" value="Ig-like_fold"/>
</dbReference>
<evidence type="ECO:0000256" key="3">
    <source>
        <dbReference type="ARBA" id="ARBA00023136"/>
    </source>
</evidence>
<reference evidence="8" key="1">
    <citation type="submission" date="2023-09" db="UniProtKB">
        <authorList>
            <consortium name="Ensembl"/>
        </authorList>
    </citation>
    <scope>IDENTIFICATION</scope>
</reference>
<evidence type="ECO:0000259" key="7">
    <source>
        <dbReference type="PROSITE" id="PS50835"/>
    </source>
</evidence>
<evidence type="ECO:0000256" key="5">
    <source>
        <dbReference type="SAM" id="Phobius"/>
    </source>
</evidence>
<protein>
    <submittedName>
        <fullName evidence="8">Uncharacterized LOC102198137</fullName>
    </submittedName>
</protein>
<proteinExistence type="predicted"/>
<keyword evidence="2 6" id="KW-0732">Signal</keyword>
<dbReference type="GO" id="GO:0016020">
    <property type="term" value="C:membrane"/>
    <property type="evidence" value="ECO:0007669"/>
    <property type="project" value="UniProtKB-SubCell"/>
</dbReference>
<feature type="chain" id="PRO_5017389107" evidence="6">
    <location>
        <begin position="27"/>
        <end position="307"/>
    </location>
</feature>
<dbReference type="InterPro" id="IPR007110">
    <property type="entry name" value="Ig-like_dom"/>
</dbReference>
<evidence type="ECO:0000256" key="6">
    <source>
        <dbReference type="SAM" id="SignalP"/>
    </source>
</evidence>
<dbReference type="Ensembl" id="ENSPNYT00000020191.1">
    <property type="protein sequence ID" value="ENSPNYP00000019705.1"/>
    <property type="gene ID" value="ENSPNYG00000014901.1"/>
</dbReference>
<dbReference type="InterPro" id="IPR036179">
    <property type="entry name" value="Ig-like_dom_sf"/>
</dbReference>
<evidence type="ECO:0000256" key="1">
    <source>
        <dbReference type="ARBA" id="ARBA00004370"/>
    </source>
</evidence>
<accession>A0A3B4G9W8</accession>
<feature type="signal peptide" evidence="6">
    <location>
        <begin position="1"/>
        <end position="26"/>
    </location>
</feature>
<dbReference type="STRING" id="303518.ENSPNYP00000019705"/>
<keyword evidence="4" id="KW-0325">Glycoprotein</keyword>
<dbReference type="PANTHER" id="PTHR12080">
    <property type="entry name" value="SIGNALING LYMPHOCYTIC ACTIVATION MOLECULE"/>
    <property type="match status" value="1"/>
</dbReference>
<organism evidence="8">
    <name type="scientific">Pundamilia nyererei</name>
    <dbReference type="NCBI Taxonomy" id="303518"/>
    <lineage>
        <taxon>Eukaryota</taxon>
        <taxon>Metazoa</taxon>
        <taxon>Chordata</taxon>
        <taxon>Craniata</taxon>
        <taxon>Vertebrata</taxon>
        <taxon>Euteleostomi</taxon>
        <taxon>Actinopterygii</taxon>
        <taxon>Neopterygii</taxon>
        <taxon>Teleostei</taxon>
        <taxon>Neoteleostei</taxon>
        <taxon>Acanthomorphata</taxon>
        <taxon>Ovalentaria</taxon>
        <taxon>Cichlomorphae</taxon>
        <taxon>Cichliformes</taxon>
        <taxon>Cichlidae</taxon>
        <taxon>African cichlids</taxon>
        <taxon>Pseudocrenilabrinae</taxon>
        <taxon>Haplochromini</taxon>
        <taxon>Pundamilia</taxon>
    </lineage>
</organism>
<name>A0A3B4G9W8_9CICH</name>
<dbReference type="AlphaFoldDB" id="A0A3B4G9W8"/>
<feature type="domain" description="Ig-like" evidence="7">
    <location>
        <begin position="116"/>
        <end position="204"/>
    </location>
</feature>
<keyword evidence="5" id="KW-0812">Transmembrane</keyword>
<evidence type="ECO:0000256" key="4">
    <source>
        <dbReference type="ARBA" id="ARBA00023180"/>
    </source>
</evidence>
<dbReference type="PANTHER" id="PTHR12080:SF125">
    <property type="entry name" value="CD48 ANTIGEN-LIKE"/>
    <property type="match status" value="1"/>
</dbReference>
<keyword evidence="5" id="KW-1133">Transmembrane helix</keyword>
<dbReference type="Gene3D" id="2.60.40.10">
    <property type="entry name" value="Immunoglobulins"/>
    <property type="match status" value="2"/>
</dbReference>
<evidence type="ECO:0000313" key="8">
    <source>
        <dbReference type="Ensembl" id="ENSPNYP00000019705.1"/>
    </source>
</evidence>
<sequence>MWPSETLIVRLGCLCVLAAVSPSVHANTTVYGKVGGEAVLKPPANPESGPITQISWKEGSNKAMEWETGDTNATGYRQFRDRGHLDTSTGVMTISGLLHNDSNSYTPEINHRRLTPVSLVVLSPVPVPSVNKSCDESKCELICEGTTARATPVSYTWMSDDTGKHVSSGKQYTVHKVNSSISYELSCEIQNPISRERSEPITISSDSFSVISPPGGGPNFYTGLTVLIVLLVVVTLPVVFHKWKTGDKINAVFYQHIDIQYCDPPVPQTHRLRCRGGYRLRFIPYQYQTGTFETVPVLKEWRTQNWS</sequence>
<feature type="transmembrane region" description="Helical" evidence="5">
    <location>
        <begin position="220"/>
        <end position="240"/>
    </location>
</feature>
<dbReference type="GeneTree" id="ENSGT00610000086518"/>
<dbReference type="PROSITE" id="PS50835">
    <property type="entry name" value="IG_LIKE"/>
    <property type="match status" value="1"/>
</dbReference>
<evidence type="ECO:0000256" key="2">
    <source>
        <dbReference type="ARBA" id="ARBA00022729"/>
    </source>
</evidence>